<comment type="caution">
    <text evidence="1">The sequence shown here is derived from an EMBL/GenBank/DDBJ whole genome shotgun (WGS) entry which is preliminary data.</text>
</comment>
<organism evidence="1 2">
    <name type="scientific">Aerophobetes bacterium</name>
    <dbReference type="NCBI Taxonomy" id="2030807"/>
    <lineage>
        <taxon>Bacteria</taxon>
        <taxon>Candidatus Aerophobota</taxon>
    </lineage>
</organism>
<reference evidence="1 2" key="1">
    <citation type="submission" date="2018-06" db="EMBL/GenBank/DDBJ databases">
        <title>Extensive metabolic versatility and redundancy in microbially diverse, dynamic hydrothermal sediments.</title>
        <authorList>
            <person name="Dombrowski N."/>
            <person name="Teske A."/>
            <person name="Baker B.J."/>
        </authorList>
    </citation>
    <scope>NUCLEOTIDE SEQUENCE [LARGE SCALE GENOMIC DNA]</scope>
    <source>
        <strain evidence="1">B3_G15</strain>
    </source>
</reference>
<protein>
    <submittedName>
        <fullName evidence="1">C4-dicarboxylate ABC transporter substrate-binding protein</fullName>
    </submittedName>
</protein>
<evidence type="ECO:0000313" key="1">
    <source>
        <dbReference type="EMBL" id="RLE13566.1"/>
    </source>
</evidence>
<dbReference type="CDD" id="cd13520">
    <property type="entry name" value="PBP2_TAXI_TRAP"/>
    <property type="match status" value="1"/>
</dbReference>
<proteinExistence type="predicted"/>
<dbReference type="PANTHER" id="PTHR42941:SF1">
    <property type="entry name" value="SLL1037 PROTEIN"/>
    <property type="match status" value="1"/>
</dbReference>
<dbReference type="InterPro" id="IPR011852">
    <property type="entry name" value="TRAP_TAXI"/>
</dbReference>
<dbReference type="AlphaFoldDB" id="A0A662DI14"/>
<gene>
    <name evidence="1" type="ORF">DRJ04_04065</name>
</gene>
<dbReference type="SUPFAM" id="SSF53850">
    <property type="entry name" value="Periplasmic binding protein-like II"/>
    <property type="match status" value="1"/>
</dbReference>
<dbReference type="PANTHER" id="PTHR42941">
    <property type="entry name" value="SLL1037 PROTEIN"/>
    <property type="match status" value="1"/>
</dbReference>
<dbReference type="Pfam" id="PF16868">
    <property type="entry name" value="NMT1_3"/>
    <property type="match status" value="1"/>
</dbReference>
<accession>A0A662DI14</accession>
<evidence type="ECO:0000313" key="2">
    <source>
        <dbReference type="Proteomes" id="UP000280417"/>
    </source>
</evidence>
<name>A0A662DI14_UNCAE</name>
<dbReference type="Gene3D" id="3.40.190.10">
    <property type="entry name" value="Periplasmic binding protein-like II"/>
    <property type="match status" value="2"/>
</dbReference>
<sequence>MLRKVKKMVVILTAGAISILLLSEIAVAEQRQVSLLITTATTGGTYYPVGVGMSTLWTTKLKAQGIRVAAQSSAGSAENIEMLRNKEADLAILQGLFGKMVWQGTGIYKGRSCKTLRSITMLWPNVEHFVLVKRKAKTGNVMDIKGTRFSIGRAGSGTERSTLVIMSGLGMTRESVRAEYLGYFESATAIKDGRIDGASLCAGPPVAAVTDLFATPGVDVVILEFTDGQLEAINKKTAYPGFRYIIPADTYPGQTEPVNTIAQPNYLGVREDIPADIIYLLTKTIFENLDYLHGVHKATKYIKLKDALSGLPVPLHPGAFRYYKEMGLEIPDELIPPEMK</sequence>
<dbReference type="Proteomes" id="UP000280417">
    <property type="component" value="Unassembled WGS sequence"/>
</dbReference>
<dbReference type="NCBIfam" id="TIGR02122">
    <property type="entry name" value="TRAP_TAXI"/>
    <property type="match status" value="1"/>
</dbReference>
<dbReference type="EMBL" id="QMQA01000088">
    <property type="protein sequence ID" value="RLE13566.1"/>
    <property type="molecule type" value="Genomic_DNA"/>
</dbReference>